<dbReference type="InterPro" id="IPR001296">
    <property type="entry name" value="Glyco_trans_1"/>
</dbReference>
<dbReference type="Pfam" id="PF01535">
    <property type="entry name" value="PPR"/>
    <property type="match status" value="5"/>
</dbReference>
<reference evidence="10 11" key="1">
    <citation type="journal article" date="2019" name="Plant Biotechnol. J.">
        <title>The red bayberry genome and genetic basis of sex determination.</title>
        <authorList>
            <person name="Jia H.M."/>
            <person name="Jia H.J."/>
            <person name="Cai Q.L."/>
            <person name="Wang Y."/>
            <person name="Zhao H.B."/>
            <person name="Yang W.F."/>
            <person name="Wang G.Y."/>
            <person name="Li Y.H."/>
            <person name="Zhan D.L."/>
            <person name="Shen Y.T."/>
            <person name="Niu Q.F."/>
            <person name="Chang L."/>
            <person name="Qiu J."/>
            <person name="Zhao L."/>
            <person name="Xie H.B."/>
            <person name="Fu W.Y."/>
            <person name="Jin J."/>
            <person name="Li X.W."/>
            <person name="Jiao Y."/>
            <person name="Zhou C.C."/>
            <person name="Tu T."/>
            <person name="Chai C.Y."/>
            <person name="Gao J.L."/>
            <person name="Fan L.J."/>
            <person name="van de Weg E."/>
            <person name="Wang J.Y."/>
            <person name="Gao Z.S."/>
        </authorList>
    </citation>
    <scope>NUCLEOTIDE SEQUENCE [LARGE SCALE GENOMIC DNA]</scope>
    <source>
        <tissue evidence="10">Leaves</tissue>
    </source>
</reference>
<feature type="repeat" description="PPR" evidence="6">
    <location>
        <begin position="402"/>
        <end position="436"/>
    </location>
</feature>
<feature type="repeat" description="PPR" evidence="6">
    <location>
        <begin position="330"/>
        <end position="365"/>
    </location>
</feature>
<sequence>MTVRWPRLLTPTHLSQIIRNQKNPLTALQFFMEAKKKFPTYCHNGPVYATMIGILGNAGRISEMKEVIEHMKEDSCECKDSVFVSAIKTYAKAGFLDEAVSLFKSIPQFNCVNKTNSFNTLLQLMVNESKLKTAHRLFLECSYGWEVKSRIQSLNLLMETLCQKRRSDLALQIFLDMNNQGCYPNRESHRILMRGLCDDGRLNEATHLLYSMFWRISKKGSGEDIVIYRTLLDALCDNGQLEKAVEILGKILRKGLKAPKRYFHHLDQSSFSTGEDIEGTKRLLNEALIRGGIPSLASYSAMAVDLYNEGKISEANKVLVEMQERGFRPTHLICEAKLAALCSCGHVDEACKVIEEEMMEGNCVPNARLYNILLKGLCKERKSAFAVQYLKNMAKLVGCIADEETYGILVEGLCRESRYLEASQILEKMLIKSFFPCIDTYNVLIRGLCSMGRQYEAVMWLEEMISQEVGPWSKTGRLGDVLGGLPPAMALEVADQSEKVRFFHCYKRGVDRIFVNHPMFPEKVWGKTGSKLYGPIAGEDFQDNQRRFTILCQAALEAPRVLSLNSSKYFSGPYGEDLVFIANDWHTALIPCYLKTIYKPKGIYTSAKVGCFCIHNIAYHGRFAFSDFSLLRLPDELKSSLNFIDGYEKPVKGRKINWMKAGILESDKVITKGVELDNILRKAGIMGIVNGMDVQEWNPLTDKYIGVKYDASTEALQAEVGLPVDRNVPVIGFIGRLEEQKGSDIMEAAIPHFIKENVQIIYLESIRRTCFFSQGTGKKAMEKQLEQLEITYADKARGVAKFNVPLAHMIITGADFILVPRRFEPCGLIQLHAMRYGTVPIVASTGGLVDTVKEGFTGFQMGRLQCRSRPEAMDLLGLFVNVYWRSVLVVQHRASPEGNLTVVVKFSNFRCFKKKKKKKNEEEEEDKKKKEEEKEKETKTKTKTKMVFSYYRVRTIHPPLECCTVRAIHPP</sequence>
<evidence type="ECO:0000259" key="9">
    <source>
        <dbReference type="Pfam" id="PF08323"/>
    </source>
</evidence>
<dbReference type="GO" id="GO:0016757">
    <property type="term" value="F:glycosyltransferase activity"/>
    <property type="evidence" value="ECO:0007669"/>
    <property type="project" value="UniProtKB-KW"/>
</dbReference>
<dbReference type="AlphaFoldDB" id="A0A6A1WB22"/>
<keyword evidence="3" id="KW-0808">Transferase</keyword>
<evidence type="ECO:0000256" key="2">
    <source>
        <dbReference type="ARBA" id="ARBA00022676"/>
    </source>
</evidence>
<dbReference type="Pfam" id="PF13041">
    <property type="entry name" value="PPR_2"/>
    <property type="match status" value="2"/>
</dbReference>
<dbReference type="InterPro" id="IPR002885">
    <property type="entry name" value="PPR_rpt"/>
</dbReference>
<evidence type="ECO:0000256" key="5">
    <source>
        <dbReference type="ARBA" id="ARBA00022922"/>
    </source>
</evidence>
<dbReference type="GO" id="GO:0019252">
    <property type="term" value="P:starch biosynthetic process"/>
    <property type="evidence" value="ECO:0007669"/>
    <property type="project" value="UniProtKB-UniPathway"/>
</dbReference>
<dbReference type="OrthoDB" id="767661at2759"/>
<dbReference type="Gene3D" id="1.25.40.10">
    <property type="entry name" value="Tetratricopeptide repeat domain"/>
    <property type="match status" value="4"/>
</dbReference>
<keyword evidence="5" id="KW-0750">Starch biosynthesis</keyword>
<keyword evidence="11" id="KW-1185">Reference proteome</keyword>
<feature type="repeat" description="PPR" evidence="6">
    <location>
        <begin position="437"/>
        <end position="471"/>
    </location>
</feature>
<feature type="compositionally biased region" description="Basic and acidic residues" evidence="7">
    <location>
        <begin position="926"/>
        <end position="940"/>
    </location>
</feature>
<accession>A0A6A1WB22</accession>
<feature type="domain" description="Glycosyl transferase family 1" evidence="8">
    <location>
        <begin position="726"/>
        <end position="859"/>
    </location>
</feature>
<dbReference type="EMBL" id="RXIC02000021">
    <property type="protein sequence ID" value="KAB1220010.1"/>
    <property type="molecule type" value="Genomic_DNA"/>
</dbReference>
<dbReference type="Pfam" id="PF08323">
    <property type="entry name" value="Glyco_transf_5"/>
    <property type="match status" value="1"/>
</dbReference>
<dbReference type="InterPro" id="IPR011990">
    <property type="entry name" value="TPR-like_helical_dom_sf"/>
</dbReference>
<keyword evidence="2" id="KW-0328">Glycosyltransferase</keyword>
<proteinExistence type="predicted"/>
<dbReference type="PANTHER" id="PTHR45825">
    <property type="entry name" value="GRANULE-BOUND STARCH SYNTHASE 1, CHLOROPLASTIC/AMYLOPLASTIC"/>
    <property type="match status" value="1"/>
</dbReference>
<dbReference type="InterPro" id="IPR013534">
    <property type="entry name" value="Starch_synth_cat_dom"/>
</dbReference>
<feature type="domain" description="Starch synthase catalytic" evidence="9">
    <location>
        <begin position="496"/>
        <end position="671"/>
    </location>
</feature>
<evidence type="ECO:0000256" key="3">
    <source>
        <dbReference type="ARBA" id="ARBA00022679"/>
    </source>
</evidence>
<dbReference type="PANTHER" id="PTHR45825:SF15">
    <property type="entry name" value="STARCH SYNTHASE, CHLOROPLASTIC_AMYLOPLASTIC"/>
    <property type="match status" value="1"/>
</dbReference>
<feature type="repeat" description="PPR" evidence="6">
    <location>
        <begin position="150"/>
        <end position="184"/>
    </location>
</feature>
<evidence type="ECO:0000313" key="11">
    <source>
        <dbReference type="Proteomes" id="UP000516437"/>
    </source>
</evidence>
<evidence type="ECO:0000313" key="10">
    <source>
        <dbReference type="EMBL" id="KAB1220010.1"/>
    </source>
</evidence>
<dbReference type="UniPathway" id="UPA00152"/>
<evidence type="ECO:0000256" key="6">
    <source>
        <dbReference type="PROSITE-ProRule" id="PRU00708"/>
    </source>
</evidence>
<feature type="repeat" description="PPR" evidence="6">
    <location>
        <begin position="44"/>
        <end position="78"/>
    </location>
</feature>
<feature type="region of interest" description="Disordered" evidence="7">
    <location>
        <begin position="919"/>
        <end position="941"/>
    </location>
</feature>
<dbReference type="FunFam" id="3.40.50.2000:FF:000090">
    <property type="entry name" value="Starch synthase, chloroplastic/amyloplastic"/>
    <property type="match status" value="1"/>
</dbReference>
<dbReference type="NCBIfam" id="TIGR00756">
    <property type="entry name" value="PPR"/>
    <property type="match status" value="7"/>
</dbReference>
<evidence type="ECO:0000256" key="7">
    <source>
        <dbReference type="SAM" id="MobiDB-lite"/>
    </source>
</evidence>
<dbReference type="Proteomes" id="UP000516437">
    <property type="component" value="Chromosome 3"/>
</dbReference>
<feature type="repeat" description="PPR" evidence="6">
    <location>
        <begin position="224"/>
        <end position="258"/>
    </location>
</feature>
<evidence type="ECO:0000256" key="1">
    <source>
        <dbReference type="ARBA" id="ARBA00004727"/>
    </source>
</evidence>
<dbReference type="CDD" id="cd03791">
    <property type="entry name" value="GT5_Glycogen_synthase_DULL1-like"/>
    <property type="match status" value="1"/>
</dbReference>
<feature type="repeat" description="PPR" evidence="6">
    <location>
        <begin position="295"/>
        <end position="329"/>
    </location>
</feature>
<name>A0A6A1WB22_9ROSI</name>
<evidence type="ECO:0000259" key="8">
    <source>
        <dbReference type="Pfam" id="PF00534"/>
    </source>
</evidence>
<comment type="caution">
    <text evidence="10">The sequence shown here is derived from an EMBL/GenBank/DDBJ whole genome shotgun (WGS) entry which is preliminary data.</text>
</comment>
<dbReference type="PROSITE" id="PS51375">
    <property type="entry name" value="PPR"/>
    <property type="match status" value="7"/>
</dbReference>
<dbReference type="SUPFAM" id="SSF53756">
    <property type="entry name" value="UDP-Glycosyltransferase/glycogen phosphorylase"/>
    <property type="match status" value="1"/>
</dbReference>
<organism evidence="10 11">
    <name type="scientific">Morella rubra</name>
    <name type="common">Chinese bayberry</name>
    <dbReference type="NCBI Taxonomy" id="262757"/>
    <lineage>
        <taxon>Eukaryota</taxon>
        <taxon>Viridiplantae</taxon>
        <taxon>Streptophyta</taxon>
        <taxon>Embryophyta</taxon>
        <taxon>Tracheophyta</taxon>
        <taxon>Spermatophyta</taxon>
        <taxon>Magnoliopsida</taxon>
        <taxon>eudicotyledons</taxon>
        <taxon>Gunneridae</taxon>
        <taxon>Pentapetalae</taxon>
        <taxon>rosids</taxon>
        <taxon>fabids</taxon>
        <taxon>Fagales</taxon>
        <taxon>Myricaceae</taxon>
        <taxon>Morella</taxon>
    </lineage>
</organism>
<protein>
    <recommendedName>
        <fullName evidence="12">Starch synthase, chloroplastic/amyloplastic</fullName>
    </recommendedName>
</protein>
<dbReference type="Pfam" id="PF00534">
    <property type="entry name" value="Glycos_transf_1"/>
    <property type="match status" value="1"/>
</dbReference>
<gene>
    <name evidence="10" type="ORF">CJ030_MR3G018320</name>
</gene>
<evidence type="ECO:0000256" key="4">
    <source>
        <dbReference type="ARBA" id="ARBA00022737"/>
    </source>
</evidence>
<keyword evidence="4" id="KW-0677">Repeat</keyword>
<dbReference type="Gene3D" id="3.40.50.2000">
    <property type="entry name" value="Glycogen Phosphorylase B"/>
    <property type="match status" value="3"/>
</dbReference>
<comment type="pathway">
    <text evidence="1">Glycan biosynthesis; starch biosynthesis.</text>
</comment>
<evidence type="ECO:0008006" key="12">
    <source>
        <dbReference type="Google" id="ProtNLM"/>
    </source>
</evidence>